<gene>
    <name evidence="1" type="ORF">EC973_007881</name>
</gene>
<feature type="non-terminal residue" evidence="1">
    <location>
        <position position="1"/>
    </location>
</feature>
<sequence length="79" mass="8397">RNQELISTVASTPSVASSVSNESVTDIGPITSVSSSSQFTSPEVIEESSTSIRITDLAKSHNVANLLRNNQLHLTNEQA</sequence>
<dbReference type="AlphaFoldDB" id="A0A8H7BE18"/>
<comment type="caution">
    <text evidence="1">The sequence shown here is derived from an EMBL/GenBank/DDBJ whole genome shotgun (WGS) entry which is preliminary data.</text>
</comment>
<dbReference type="Proteomes" id="UP000605846">
    <property type="component" value="Unassembled WGS sequence"/>
</dbReference>
<feature type="non-terminal residue" evidence="1">
    <location>
        <position position="79"/>
    </location>
</feature>
<evidence type="ECO:0000313" key="2">
    <source>
        <dbReference type="Proteomes" id="UP000605846"/>
    </source>
</evidence>
<reference evidence="1" key="1">
    <citation type="submission" date="2020-01" db="EMBL/GenBank/DDBJ databases">
        <title>Genome Sequencing of Three Apophysomyces-Like Fungal Strains Confirms a Novel Fungal Genus in the Mucoromycota with divergent Burkholderia-like Endosymbiotic Bacteria.</title>
        <authorList>
            <person name="Stajich J.E."/>
            <person name="Macias A.M."/>
            <person name="Carter-House D."/>
            <person name="Lovett B."/>
            <person name="Kasson L.R."/>
            <person name="Berry K."/>
            <person name="Grigoriev I."/>
            <person name="Chang Y."/>
            <person name="Spatafora J."/>
            <person name="Kasson M.T."/>
        </authorList>
    </citation>
    <scope>NUCLEOTIDE SEQUENCE</scope>
    <source>
        <strain evidence="1">NRRL A-21654</strain>
    </source>
</reference>
<dbReference type="EMBL" id="JABAYA010000611">
    <property type="protein sequence ID" value="KAF7720520.1"/>
    <property type="molecule type" value="Genomic_DNA"/>
</dbReference>
<evidence type="ECO:0000313" key="1">
    <source>
        <dbReference type="EMBL" id="KAF7720520.1"/>
    </source>
</evidence>
<organism evidence="1 2">
    <name type="scientific">Apophysomyces ossiformis</name>
    <dbReference type="NCBI Taxonomy" id="679940"/>
    <lineage>
        <taxon>Eukaryota</taxon>
        <taxon>Fungi</taxon>
        <taxon>Fungi incertae sedis</taxon>
        <taxon>Mucoromycota</taxon>
        <taxon>Mucoromycotina</taxon>
        <taxon>Mucoromycetes</taxon>
        <taxon>Mucorales</taxon>
        <taxon>Mucorineae</taxon>
        <taxon>Mucoraceae</taxon>
        <taxon>Apophysomyces</taxon>
    </lineage>
</organism>
<name>A0A8H7BE18_9FUNG</name>
<proteinExistence type="predicted"/>
<accession>A0A8H7BE18</accession>
<keyword evidence="2" id="KW-1185">Reference proteome</keyword>
<protein>
    <submittedName>
        <fullName evidence="1">Uncharacterized protein</fullName>
    </submittedName>
</protein>